<dbReference type="InterPro" id="IPR035994">
    <property type="entry name" value="Nucleoside_phosphorylase_sf"/>
</dbReference>
<comment type="caution">
    <text evidence="2">The sequence shown here is derived from an EMBL/GenBank/DDBJ whole genome shotgun (WGS) entry which is preliminary data.</text>
</comment>
<organism evidence="2 3">
    <name type="scientific">Actinoallomurus acaciae</name>
    <dbReference type="NCBI Taxonomy" id="502577"/>
    <lineage>
        <taxon>Bacteria</taxon>
        <taxon>Bacillati</taxon>
        <taxon>Actinomycetota</taxon>
        <taxon>Actinomycetes</taxon>
        <taxon>Streptosporangiales</taxon>
        <taxon>Thermomonosporaceae</taxon>
        <taxon>Actinoallomurus</taxon>
    </lineage>
</organism>
<dbReference type="EMBL" id="JBHLZP010000035">
    <property type="protein sequence ID" value="MFB9832004.1"/>
    <property type="molecule type" value="Genomic_DNA"/>
</dbReference>
<sequence length="94" mass="9929">MAALTGRSSSAFAPAAVGFAGIAGAPDDELGLGDVVVADRVHAAGGRRRLPRSWETAHQLLQLAHDVARARCWTTPPSAGSRTPGVSFRVRRRR</sequence>
<feature type="region of interest" description="Disordered" evidence="1">
    <location>
        <begin position="75"/>
        <end position="94"/>
    </location>
</feature>
<accession>A0ABV5YAF4</accession>
<keyword evidence="3" id="KW-1185">Reference proteome</keyword>
<proteinExistence type="predicted"/>
<evidence type="ECO:0000313" key="2">
    <source>
        <dbReference type="EMBL" id="MFB9832004.1"/>
    </source>
</evidence>
<dbReference type="Gene3D" id="3.40.50.1580">
    <property type="entry name" value="Nucleoside phosphorylase domain"/>
    <property type="match status" value="1"/>
</dbReference>
<name>A0ABV5YAF4_9ACTN</name>
<reference evidence="2 3" key="1">
    <citation type="submission" date="2024-09" db="EMBL/GenBank/DDBJ databases">
        <authorList>
            <person name="Sun Q."/>
            <person name="Mori K."/>
        </authorList>
    </citation>
    <scope>NUCLEOTIDE SEQUENCE [LARGE SCALE GENOMIC DNA]</scope>
    <source>
        <strain evidence="2 3">TBRC 0563</strain>
    </source>
</reference>
<evidence type="ECO:0000256" key="1">
    <source>
        <dbReference type="SAM" id="MobiDB-lite"/>
    </source>
</evidence>
<dbReference type="SUPFAM" id="SSF53167">
    <property type="entry name" value="Purine and uridine phosphorylases"/>
    <property type="match status" value="1"/>
</dbReference>
<dbReference type="Proteomes" id="UP001589627">
    <property type="component" value="Unassembled WGS sequence"/>
</dbReference>
<dbReference type="RefSeq" id="WP_378197216.1">
    <property type="nucleotide sequence ID" value="NZ_JBHLZP010000035.1"/>
</dbReference>
<evidence type="ECO:0000313" key="3">
    <source>
        <dbReference type="Proteomes" id="UP001589627"/>
    </source>
</evidence>
<protein>
    <submittedName>
        <fullName evidence="2">Uncharacterized protein</fullName>
    </submittedName>
</protein>
<gene>
    <name evidence="2" type="ORF">ACFFNX_07360</name>
</gene>